<protein>
    <submittedName>
        <fullName evidence="1">Uncharacterized protein</fullName>
    </submittedName>
</protein>
<evidence type="ECO:0000313" key="2">
    <source>
        <dbReference type="Proteomes" id="UP000663824"/>
    </source>
</evidence>
<evidence type="ECO:0000313" key="1">
    <source>
        <dbReference type="EMBL" id="CAF2034132.1"/>
    </source>
</evidence>
<dbReference type="Proteomes" id="UP000663824">
    <property type="component" value="Unassembled WGS sequence"/>
</dbReference>
<dbReference type="AlphaFoldDB" id="A0A816NFM1"/>
<sequence length="372" mass="42851">MTQVRSWKRHILKIHSNRINQHSTDYNGVVINNVDNLVPAVAGNGFDPQCLDDDDNDDGNMMINAQNRSIRNSTHSVSDYQNDLNHENKERLSNTEERLKINILRLLINLKSNNVTETCIDICSKDVINILNEYKDVNYVFSKKKQRQIRYIHKAQYIPFKESLINLLKKPEVLESLNCRSRSNVMTDLSTGSFCEQYPVFGVPDSLKIILFYDDIGINNPLGSRVKSVGMFYWTLANLPRFVRSQDRRVFLLACIEKKYLKQYGFTPVLDDFFHAIGELETNGLSLVIDEKTHVFRGSLLLLCGDILCLAQMHGFKCAFRLGRKPFFYCDVNQDGLRRINKGGDCQLRTLEKYDKNCMAIEFANGPEKTKL</sequence>
<organism evidence="1 2">
    <name type="scientific">Rotaria magnacalcarata</name>
    <dbReference type="NCBI Taxonomy" id="392030"/>
    <lineage>
        <taxon>Eukaryota</taxon>
        <taxon>Metazoa</taxon>
        <taxon>Spiralia</taxon>
        <taxon>Gnathifera</taxon>
        <taxon>Rotifera</taxon>
        <taxon>Eurotatoria</taxon>
        <taxon>Bdelloidea</taxon>
        <taxon>Philodinida</taxon>
        <taxon>Philodinidae</taxon>
        <taxon>Rotaria</taxon>
    </lineage>
</organism>
<accession>A0A816NFM1</accession>
<gene>
    <name evidence="1" type="ORF">MBJ925_LOCUS10453</name>
</gene>
<proteinExistence type="predicted"/>
<dbReference type="EMBL" id="CAJNRE010004373">
    <property type="protein sequence ID" value="CAF2034132.1"/>
    <property type="molecule type" value="Genomic_DNA"/>
</dbReference>
<reference evidence="1" key="1">
    <citation type="submission" date="2021-02" db="EMBL/GenBank/DDBJ databases">
        <authorList>
            <person name="Nowell W R."/>
        </authorList>
    </citation>
    <scope>NUCLEOTIDE SEQUENCE</scope>
</reference>
<name>A0A816NFM1_9BILA</name>
<comment type="caution">
    <text evidence="1">The sequence shown here is derived from an EMBL/GenBank/DDBJ whole genome shotgun (WGS) entry which is preliminary data.</text>
</comment>